<keyword evidence="3" id="KW-1185">Reference proteome</keyword>
<dbReference type="Proteomes" id="UP001153555">
    <property type="component" value="Unassembled WGS sequence"/>
</dbReference>
<gene>
    <name evidence="2" type="ORF">SHERM_21425</name>
</gene>
<evidence type="ECO:0000259" key="1">
    <source>
        <dbReference type="Pfam" id="PF02234"/>
    </source>
</evidence>
<evidence type="ECO:0000313" key="2">
    <source>
        <dbReference type="EMBL" id="CAA0824483.1"/>
    </source>
</evidence>
<dbReference type="GO" id="GO:0051726">
    <property type="term" value="P:regulation of cell cycle"/>
    <property type="evidence" value="ECO:0007669"/>
    <property type="project" value="InterPro"/>
</dbReference>
<dbReference type="GO" id="GO:0005634">
    <property type="term" value="C:nucleus"/>
    <property type="evidence" value="ECO:0007669"/>
    <property type="project" value="InterPro"/>
</dbReference>
<accession>A0A9N7RBK5</accession>
<sequence>MSKYYGDSEQVSLQSVSMPKSKNLLSPSISCRNIDTYSQPPAELEMVFAAVENHNQKRFLEKYNYDIVRDV</sequence>
<dbReference type="GO" id="GO:0004861">
    <property type="term" value="F:cyclin-dependent protein serine/threonine kinase inhibitor activity"/>
    <property type="evidence" value="ECO:0007669"/>
    <property type="project" value="InterPro"/>
</dbReference>
<dbReference type="InterPro" id="IPR003175">
    <property type="entry name" value="CDI_dom"/>
</dbReference>
<dbReference type="OrthoDB" id="9940972at2759"/>
<dbReference type="Pfam" id="PF02234">
    <property type="entry name" value="CDI"/>
    <property type="match status" value="1"/>
</dbReference>
<comment type="caution">
    <text evidence="2">The sequence shown here is derived from an EMBL/GenBank/DDBJ whole genome shotgun (WGS) entry which is preliminary data.</text>
</comment>
<feature type="domain" description="Cyclin-dependent kinase inhibitor" evidence="1">
    <location>
        <begin position="40"/>
        <end position="71"/>
    </location>
</feature>
<name>A0A9N7RBK5_STRHE</name>
<dbReference type="EMBL" id="CACSLK010024742">
    <property type="protein sequence ID" value="CAA0824483.1"/>
    <property type="molecule type" value="Genomic_DNA"/>
</dbReference>
<proteinExistence type="predicted"/>
<organism evidence="2 3">
    <name type="scientific">Striga hermonthica</name>
    <name type="common">Purple witchweed</name>
    <name type="synonym">Buchnera hermonthica</name>
    <dbReference type="NCBI Taxonomy" id="68872"/>
    <lineage>
        <taxon>Eukaryota</taxon>
        <taxon>Viridiplantae</taxon>
        <taxon>Streptophyta</taxon>
        <taxon>Embryophyta</taxon>
        <taxon>Tracheophyta</taxon>
        <taxon>Spermatophyta</taxon>
        <taxon>Magnoliopsida</taxon>
        <taxon>eudicotyledons</taxon>
        <taxon>Gunneridae</taxon>
        <taxon>Pentapetalae</taxon>
        <taxon>asterids</taxon>
        <taxon>lamiids</taxon>
        <taxon>Lamiales</taxon>
        <taxon>Orobanchaceae</taxon>
        <taxon>Buchnereae</taxon>
        <taxon>Striga</taxon>
    </lineage>
</organism>
<protein>
    <submittedName>
        <fullName evidence="2">Cyclin-dependent kinase inhibitor 7</fullName>
    </submittedName>
</protein>
<reference evidence="2" key="1">
    <citation type="submission" date="2019-12" db="EMBL/GenBank/DDBJ databases">
        <authorList>
            <person name="Scholes J."/>
        </authorList>
    </citation>
    <scope>NUCLEOTIDE SEQUENCE</scope>
</reference>
<dbReference type="AlphaFoldDB" id="A0A9N7RBK5"/>
<evidence type="ECO:0000313" key="3">
    <source>
        <dbReference type="Proteomes" id="UP001153555"/>
    </source>
</evidence>